<dbReference type="InterPro" id="IPR013103">
    <property type="entry name" value="RVT_2"/>
</dbReference>
<evidence type="ECO:0000313" key="2">
    <source>
        <dbReference type="EMBL" id="KAL0317467.1"/>
    </source>
</evidence>
<reference evidence="2" key="1">
    <citation type="submission" date="2020-06" db="EMBL/GenBank/DDBJ databases">
        <authorList>
            <person name="Li T."/>
            <person name="Hu X."/>
            <person name="Zhang T."/>
            <person name="Song X."/>
            <person name="Zhang H."/>
            <person name="Dai N."/>
            <person name="Sheng W."/>
            <person name="Hou X."/>
            <person name="Wei L."/>
        </authorList>
    </citation>
    <scope>NUCLEOTIDE SEQUENCE</scope>
    <source>
        <strain evidence="2">G01</strain>
        <tissue evidence="2">Leaf</tissue>
    </source>
</reference>
<accession>A0AAW2LFW1</accession>
<proteinExistence type="predicted"/>
<reference evidence="2" key="2">
    <citation type="journal article" date="2024" name="Plant">
        <title>Genomic evolution and insights into agronomic trait innovations of Sesamum species.</title>
        <authorList>
            <person name="Miao H."/>
            <person name="Wang L."/>
            <person name="Qu L."/>
            <person name="Liu H."/>
            <person name="Sun Y."/>
            <person name="Le M."/>
            <person name="Wang Q."/>
            <person name="Wei S."/>
            <person name="Zheng Y."/>
            <person name="Lin W."/>
            <person name="Duan Y."/>
            <person name="Cao H."/>
            <person name="Xiong S."/>
            <person name="Wang X."/>
            <person name="Wei L."/>
            <person name="Li C."/>
            <person name="Ma Q."/>
            <person name="Ju M."/>
            <person name="Zhao R."/>
            <person name="Li G."/>
            <person name="Mu C."/>
            <person name="Tian Q."/>
            <person name="Mei H."/>
            <person name="Zhang T."/>
            <person name="Gao T."/>
            <person name="Zhang H."/>
        </authorList>
    </citation>
    <scope>NUCLEOTIDE SEQUENCE</scope>
    <source>
        <strain evidence="2">G01</strain>
    </source>
</reference>
<feature type="domain" description="Reverse transcriptase Ty1/copia-type" evidence="1">
    <location>
        <begin position="4"/>
        <end position="142"/>
    </location>
</feature>
<dbReference type="Pfam" id="PF07727">
    <property type="entry name" value="RVT_2"/>
    <property type="match status" value="1"/>
</dbReference>
<gene>
    <name evidence="2" type="ORF">Sangu_2161000</name>
</gene>
<protein>
    <recommendedName>
        <fullName evidence="1">Reverse transcriptase Ty1/copia-type domain-containing protein</fullName>
    </recommendedName>
</protein>
<dbReference type="AlphaFoldDB" id="A0AAW2LFW1"/>
<organism evidence="2">
    <name type="scientific">Sesamum angustifolium</name>
    <dbReference type="NCBI Taxonomy" id="2727405"/>
    <lineage>
        <taxon>Eukaryota</taxon>
        <taxon>Viridiplantae</taxon>
        <taxon>Streptophyta</taxon>
        <taxon>Embryophyta</taxon>
        <taxon>Tracheophyta</taxon>
        <taxon>Spermatophyta</taxon>
        <taxon>Magnoliopsida</taxon>
        <taxon>eudicotyledons</taxon>
        <taxon>Gunneridae</taxon>
        <taxon>Pentapetalae</taxon>
        <taxon>asterids</taxon>
        <taxon>lamiids</taxon>
        <taxon>Lamiales</taxon>
        <taxon>Pedaliaceae</taxon>
        <taxon>Sesamum</taxon>
    </lineage>
</organism>
<evidence type="ECO:0000259" key="1">
    <source>
        <dbReference type="Pfam" id="PF07727"/>
    </source>
</evidence>
<name>A0AAW2LFW1_9LAMI</name>
<comment type="caution">
    <text evidence="2">The sequence shown here is derived from an EMBL/GenBank/DDBJ whole genome shotgun (WGS) entry which is preliminary data.</text>
</comment>
<dbReference type="EMBL" id="JACGWK010000014">
    <property type="protein sequence ID" value="KAL0317467.1"/>
    <property type="molecule type" value="Genomic_DNA"/>
</dbReference>
<sequence>MEAPEGYSVPLGCVCKLKRVLYGLKQALRQKNTEFTSKIQVFGFTQSKHDHCLFTKVIDSGLLVLLVHVDDILLAKVSGTLILEVKKYLNDLFTIKDLGAAKYFLDLEIARSAQGIIVKQSKYIKDFQDAGMASAKPATSPLPNGYFLCLPRIDSIPEITMSTTLGRCYSSFTISKMFFEQGPILSSIDFLRVGSILRCRLGLVYGSQTLTGYSVYLGLSVVSWKTKKQNIVSRTKAEAEYRSLGTTTLQE</sequence>